<evidence type="ECO:0000256" key="3">
    <source>
        <dbReference type="ARBA" id="ARBA00022741"/>
    </source>
</evidence>
<dbReference type="GO" id="GO:0006629">
    <property type="term" value="P:lipid metabolic process"/>
    <property type="evidence" value="ECO:0007669"/>
    <property type="project" value="InterPro"/>
</dbReference>
<dbReference type="EC" id="6.2.1.16" evidence="7"/>
<dbReference type="OrthoDB" id="9803968at2"/>
<dbReference type="InterPro" id="IPR042099">
    <property type="entry name" value="ANL_N_sf"/>
</dbReference>
<dbReference type="CDD" id="cd05943">
    <property type="entry name" value="AACS"/>
    <property type="match status" value="1"/>
</dbReference>
<keyword evidence="8" id="KW-1185">Reference proteome</keyword>
<dbReference type="PANTHER" id="PTHR42921">
    <property type="entry name" value="ACETOACETYL-COA SYNTHETASE"/>
    <property type="match status" value="1"/>
</dbReference>
<proteinExistence type="inferred from homology"/>
<keyword evidence="2 7" id="KW-0436">Ligase</keyword>
<evidence type="ECO:0000313" key="7">
    <source>
        <dbReference type="EMBL" id="TKB49772.1"/>
    </source>
</evidence>
<dbReference type="EMBL" id="SWCI01000003">
    <property type="protein sequence ID" value="TKB49772.1"/>
    <property type="molecule type" value="Genomic_DNA"/>
</dbReference>
<organism evidence="7 8">
    <name type="scientific">Ferrimonas sediminicola</name>
    <dbReference type="NCBI Taxonomy" id="2569538"/>
    <lineage>
        <taxon>Bacteria</taxon>
        <taxon>Pseudomonadati</taxon>
        <taxon>Pseudomonadota</taxon>
        <taxon>Gammaproteobacteria</taxon>
        <taxon>Alteromonadales</taxon>
        <taxon>Ferrimonadaceae</taxon>
        <taxon>Ferrimonas</taxon>
    </lineage>
</organism>
<comment type="caution">
    <text evidence="7">The sequence shown here is derived from an EMBL/GenBank/DDBJ whole genome shotgun (WGS) entry which is preliminary data.</text>
</comment>
<dbReference type="Gene3D" id="3.30.300.30">
    <property type="match status" value="1"/>
</dbReference>
<dbReference type="Proteomes" id="UP000305674">
    <property type="component" value="Unassembled WGS sequence"/>
</dbReference>
<evidence type="ECO:0000259" key="5">
    <source>
        <dbReference type="Pfam" id="PF00501"/>
    </source>
</evidence>
<dbReference type="NCBIfam" id="TIGR01217">
    <property type="entry name" value="ac_ac_CoA_syn"/>
    <property type="match status" value="1"/>
</dbReference>
<dbReference type="NCBIfam" id="NF002937">
    <property type="entry name" value="PRK03584.1"/>
    <property type="match status" value="1"/>
</dbReference>
<evidence type="ECO:0000256" key="2">
    <source>
        <dbReference type="ARBA" id="ARBA00022598"/>
    </source>
</evidence>
<evidence type="ECO:0000256" key="1">
    <source>
        <dbReference type="ARBA" id="ARBA00006432"/>
    </source>
</evidence>
<dbReference type="GO" id="GO:0005524">
    <property type="term" value="F:ATP binding"/>
    <property type="evidence" value="ECO:0007669"/>
    <property type="project" value="UniProtKB-KW"/>
</dbReference>
<dbReference type="InterPro" id="IPR000873">
    <property type="entry name" value="AMP-dep_synth/lig_dom"/>
</dbReference>
<reference evidence="7 8" key="1">
    <citation type="submission" date="2019-04" db="EMBL/GenBank/DDBJ databases">
        <authorList>
            <person name="Hwang J.C."/>
        </authorList>
    </citation>
    <scope>NUCLEOTIDE SEQUENCE [LARGE SCALE GENOMIC DNA]</scope>
    <source>
        <strain evidence="7 8">IMCC35001</strain>
    </source>
</reference>
<gene>
    <name evidence="7" type="ORF">FCL40_06330</name>
</gene>
<dbReference type="Gene3D" id="3.40.50.12780">
    <property type="entry name" value="N-terminal domain of ligase-like"/>
    <property type="match status" value="1"/>
</dbReference>
<evidence type="ECO:0000256" key="4">
    <source>
        <dbReference type="ARBA" id="ARBA00022840"/>
    </source>
</evidence>
<dbReference type="RefSeq" id="WP_136852322.1">
    <property type="nucleotide sequence ID" value="NZ_SWCI01000003.1"/>
</dbReference>
<keyword evidence="3" id="KW-0547">Nucleotide-binding</keyword>
<dbReference type="InterPro" id="IPR005914">
    <property type="entry name" value="Acac_CoA_synth"/>
</dbReference>
<dbReference type="Pfam" id="PF00501">
    <property type="entry name" value="AMP-binding"/>
    <property type="match status" value="1"/>
</dbReference>
<dbReference type="AlphaFoldDB" id="A0A4U1BGC9"/>
<dbReference type="InterPro" id="IPR025110">
    <property type="entry name" value="AMP-bd_C"/>
</dbReference>
<feature type="domain" description="AMP-dependent synthetase/ligase" evidence="5">
    <location>
        <begin position="93"/>
        <end position="470"/>
    </location>
</feature>
<dbReference type="PANTHER" id="PTHR42921:SF1">
    <property type="entry name" value="ACETOACETYL-COA SYNTHETASE"/>
    <property type="match status" value="1"/>
</dbReference>
<dbReference type="InterPro" id="IPR045851">
    <property type="entry name" value="AMP-bd_C_sf"/>
</dbReference>
<sequence length="649" mass="71935">MSNRDPLWQPSKARLSATQMEQFRLGLNEDLGLDLEDYDDLHRWSVTRPGPFWREIWQRFRVIGDMGETLLADGDRMPGARFFPDAKLNFAENLLRYRDDRIALVFRDEAANRVALSYNELYHEVAKLAAHLRGLGLTPCDRVAAFMPNRIETVVTMLAAAAVGATFSSCSPDFGFNGVLDRFGQIRPKVLVGASGYRYNGKVIDCSEKLTEIARAIDSLEQLIVVPAFDDTGGVDAPMAIDWSEALSNEARSLSFEALPFDHPLYVLYSSGTTGKPKCIVHGAGGTLLQHLKEHRLHTDLAREDVLFYFTTCGWMMWNWLVSGLAVGATLVLYDGSPFAPGPQVLWQLAEQEEVSVFGTSAKYIAALEKAEYCPARHHRLDNLKALLSTGSPLAHEGFDFIYREIKQDLCLSSISGGTDIVSCFALGNPAKPVYRGQLQCLGLGMDVQVFDELGNAIRGQKGELVCTTPFPSMPVGFWDDEDGSRYRDAYFGRFDNVWAHGDYAETTPQGGLIIHGRSDAVLNPGGVRIGTAEIYRQVEKVAQIQESLAIGQQWQDDVRVVLFVVLKSGLQLDETLKHTICRTIRANTTPRHVPAKIIQVSDLPKTLSGKLVELAVRKVVHGEEVNNTDALANPESLKQFINIPELSS</sequence>
<evidence type="ECO:0000313" key="8">
    <source>
        <dbReference type="Proteomes" id="UP000305674"/>
    </source>
</evidence>
<evidence type="ECO:0000259" key="6">
    <source>
        <dbReference type="Pfam" id="PF13193"/>
    </source>
</evidence>
<accession>A0A4U1BGC9</accession>
<name>A0A4U1BGC9_9GAMM</name>
<dbReference type="InterPro" id="IPR020845">
    <property type="entry name" value="AMP-binding_CS"/>
</dbReference>
<keyword evidence="4" id="KW-0067">ATP-binding</keyword>
<protein>
    <submittedName>
        <fullName evidence="7">Acetoacetate--CoA ligase</fullName>
        <ecNumber evidence="7">6.2.1.16</ecNumber>
    </submittedName>
</protein>
<dbReference type="Pfam" id="PF13193">
    <property type="entry name" value="AMP-binding_C"/>
    <property type="match status" value="1"/>
</dbReference>
<comment type="similarity">
    <text evidence="1">Belongs to the ATP-dependent AMP-binding enzyme family.</text>
</comment>
<dbReference type="GO" id="GO:0030729">
    <property type="term" value="F:acetoacetate-CoA ligase activity"/>
    <property type="evidence" value="ECO:0007669"/>
    <property type="project" value="UniProtKB-EC"/>
</dbReference>
<dbReference type="SUPFAM" id="SSF56801">
    <property type="entry name" value="Acetyl-CoA synthetase-like"/>
    <property type="match status" value="1"/>
</dbReference>
<dbReference type="PROSITE" id="PS00455">
    <property type="entry name" value="AMP_BINDING"/>
    <property type="match status" value="1"/>
</dbReference>
<feature type="domain" description="AMP-binding enzyme C-terminal" evidence="6">
    <location>
        <begin position="545"/>
        <end position="611"/>
    </location>
</feature>